<sequence>MNNENPMAEVATGGHVLVLDERSTGQEQLIAGMLGKQISAGGAVIVLGSSIEEPMLETLLDACHLAGREADLLVINPAKPATSHTYNPVLHSSPANIASQVMNFIANHDTNDIGSAGLLEAIIACLQLGNIPYSFLDLGMFVMKPDAIASLEGFIGEAFPASEELRALEAALLPFRDAEATICPSLLKAQYSGLAGSMCMLGTGRLGEIFNSYKPDLVLHEAIASGKVIYLAAPYIGRGAASSNLRRIVIANLADAVGRLADRELTPKVPALAVFTDAGGCNDPCVERLLAAESEQFLRVLISAPSLVDLGRESIDLREVCLSRARSLVFFRPNTEATAQLYLKFLSQDGGAGTGAMVERMLAFSATQYVAVTDGSHVQWGDARAAQPESKWAAADLPRPLRFFHEPLTGADQFTQTVPV</sequence>
<keyword evidence="2" id="KW-1185">Reference proteome</keyword>
<accession>A0A7X1L0X9</accession>
<dbReference type="RefSeq" id="WP_185819180.1">
    <property type="nucleotide sequence ID" value="NZ_JACMYG010000047.1"/>
</dbReference>
<dbReference type="EMBL" id="JACMYG010000047">
    <property type="protein sequence ID" value="MBC2693356.1"/>
    <property type="molecule type" value="Genomic_DNA"/>
</dbReference>
<protein>
    <submittedName>
        <fullName evidence="1">Uncharacterized protein</fullName>
    </submittedName>
</protein>
<name>A0A7X1L0X9_9PSED</name>
<evidence type="ECO:0000313" key="2">
    <source>
        <dbReference type="Proteomes" id="UP000526003"/>
    </source>
</evidence>
<organism evidence="1 2">
    <name type="scientific">Pseudomonas kielensis</name>
    <dbReference type="NCBI Taxonomy" id="2762577"/>
    <lineage>
        <taxon>Bacteria</taxon>
        <taxon>Pseudomonadati</taxon>
        <taxon>Pseudomonadota</taxon>
        <taxon>Gammaproteobacteria</taxon>
        <taxon>Pseudomonadales</taxon>
        <taxon>Pseudomonadaceae</taxon>
        <taxon>Pseudomonas</taxon>
    </lineage>
</organism>
<comment type="caution">
    <text evidence="1">The sequence shown here is derived from an EMBL/GenBank/DDBJ whole genome shotgun (WGS) entry which is preliminary data.</text>
</comment>
<reference evidence="1 2" key="1">
    <citation type="submission" date="2020-08" db="EMBL/GenBank/DDBJ databases">
        <title>Pseudomonas sp. nov.</title>
        <authorList>
            <person name="Gieschler S."/>
            <person name="Fiedler G."/>
            <person name="Brinks E."/>
            <person name="Boehnlein C."/>
            <person name="Franz C.M.A.P."/>
            <person name="Kabisch J."/>
        </authorList>
    </citation>
    <scope>NUCLEOTIDE SEQUENCE [LARGE SCALE GENOMIC DNA]</scope>
    <source>
        <strain evidence="1 2">MBT-1</strain>
    </source>
</reference>
<gene>
    <name evidence="1" type="ORF">H7995_26590</name>
</gene>
<evidence type="ECO:0000313" key="1">
    <source>
        <dbReference type="EMBL" id="MBC2693356.1"/>
    </source>
</evidence>
<dbReference type="AlphaFoldDB" id="A0A7X1L0X9"/>
<dbReference type="Proteomes" id="UP000526003">
    <property type="component" value="Unassembled WGS sequence"/>
</dbReference>
<proteinExistence type="predicted"/>